<dbReference type="GO" id="GO:0008270">
    <property type="term" value="F:zinc ion binding"/>
    <property type="evidence" value="ECO:0007669"/>
    <property type="project" value="InterPro"/>
</dbReference>
<keyword evidence="7" id="KW-0539">Nucleus</keyword>
<dbReference type="CDD" id="cd00067">
    <property type="entry name" value="GAL4"/>
    <property type="match status" value="1"/>
</dbReference>
<evidence type="ECO:0000313" key="11">
    <source>
        <dbReference type="Proteomes" id="UP001147746"/>
    </source>
</evidence>
<protein>
    <recommendedName>
        <fullName evidence="9">Zn(2)-C6 fungal-type domain-containing protein</fullName>
    </recommendedName>
</protein>
<dbReference type="Proteomes" id="UP001147746">
    <property type="component" value="Unassembled WGS sequence"/>
</dbReference>
<dbReference type="InterPro" id="IPR001138">
    <property type="entry name" value="Zn2Cys6_DnaBD"/>
</dbReference>
<evidence type="ECO:0000313" key="10">
    <source>
        <dbReference type="EMBL" id="KAJ5331443.1"/>
    </source>
</evidence>
<dbReference type="Pfam" id="PF00172">
    <property type="entry name" value="Zn_clus"/>
    <property type="match status" value="1"/>
</dbReference>
<dbReference type="GO" id="GO:0043565">
    <property type="term" value="F:sequence-specific DNA binding"/>
    <property type="evidence" value="ECO:0007669"/>
    <property type="project" value="TreeGrafter"/>
</dbReference>
<reference evidence="10" key="1">
    <citation type="submission" date="2022-12" db="EMBL/GenBank/DDBJ databases">
        <authorList>
            <person name="Petersen C."/>
        </authorList>
    </citation>
    <scope>NUCLEOTIDE SEQUENCE</scope>
    <source>
        <strain evidence="10">IBT 21472</strain>
    </source>
</reference>
<dbReference type="SMART" id="SM00066">
    <property type="entry name" value="GAL4"/>
    <property type="match status" value="1"/>
</dbReference>
<gene>
    <name evidence="10" type="ORF">N7476_001226</name>
</gene>
<dbReference type="EMBL" id="JAPZBO010000001">
    <property type="protein sequence ID" value="KAJ5331443.1"/>
    <property type="molecule type" value="Genomic_DNA"/>
</dbReference>
<dbReference type="InterPro" id="IPR036864">
    <property type="entry name" value="Zn2-C6_fun-type_DNA-bd_sf"/>
</dbReference>
<dbReference type="AlphaFoldDB" id="A0A9W9UCX4"/>
<dbReference type="GO" id="GO:0045944">
    <property type="term" value="P:positive regulation of transcription by RNA polymerase II"/>
    <property type="evidence" value="ECO:0007669"/>
    <property type="project" value="TreeGrafter"/>
</dbReference>
<dbReference type="SMART" id="SM00906">
    <property type="entry name" value="Fungal_trans"/>
    <property type="match status" value="1"/>
</dbReference>
<dbReference type="PANTHER" id="PTHR47782">
    <property type="entry name" value="ZN(II)2CYS6 TRANSCRIPTION FACTOR (EUROFUNG)-RELATED"/>
    <property type="match status" value="1"/>
</dbReference>
<dbReference type="InterPro" id="IPR007219">
    <property type="entry name" value="XnlR_reg_dom"/>
</dbReference>
<sequence length="732" mass="83060">MDTSEIEGDASQLIEDGTSHLPRLPACRFCHARKIKCDNLRPKCGLCIKHRQECMTLTVDDNESVTRQYIGDLEQEVKLLEERLAAAGPNDPVSRASPATEGPSNSQDRPEHSPNFIEGGGISFMRYLFADSEWREHDPSLLQNLSKSSGPAEAGVYPALLPPANEARLIFDKYLNGSHVQNPFLLRREVQNIYSRVYLSSPEDQKRQLSEQDANHDLLRAFMILAIGSVLPYRNGEVEHHPYGYYLSALKYFDDGFLSGGLASIQDLLLVGRFAIYHHVGTSIWEVTRLAMRMCIEQGFHKATIPSRQIRLLEEQLQRRVFWECYMIDRYSSITLTRPFAIGDKYIKIGFPVDANDEEIEAAEASGAFPDLDSFASTSLLTSVTTRTTEMSVFFACLRLRQITSQIHTELGRKASRQEVQNDTTARGVTYSSLDKLLKELQQWRSSTPVFHNPQNLYQMQEWYDLLCLRERLLLVRKAIDIVPKRDNVPPRDLLLLCLECASGAITCFCQLFELKKITFTRSYFQLLFTAGLSVMFCLSVVKDFDQVTIRNGTDAVIMGERALKRMSEELPDATRYITVYEALRRYVIRKYSCRLEVEAVQNTHPTLEANHDLSRSTAIAPMLGPKAWYGQHEGRNHLEDPGMFSAGPSFSPGLHTHSSLRVPITETDFTPRRMVGMLGDTNISEGSILSWDIFEDNALWNMEAGLNEYAYGDPPLNLHFDDSFDLQNMLG</sequence>
<keyword evidence="4" id="KW-0805">Transcription regulation</keyword>
<keyword evidence="5" id="KW-0238">DNA-binding</keyword>
<keyword evidence="2" id="KW-0479">Metal-binding</keyword>
<feature type="domain" description="Zn(2)-C6 fungal-type" evidence="9">
    <location>
        <begin position="26"/>
        <end position="56"/>
    </location>
</feature>
<dbReference type="Gene3D" id="4.10.240.10">
    <property type="entry name" value="Zn(2)-C6 fungal-type DNA-binding domain"/>
    <property type="match status" value="1"/>
</dbReference>
<keyword evidence="6" id="KW-0804">Transcription</keyword>
<dbReference type="GO" id="GO:0000981">
    <property type="term" value="F:DNA-binding transcription factor activity, RNA polymerase II-specific"/>
    <property type="evidence" value="ECO:0007669"/>
    <property type="project" value="InterPro"/>
</dbReference>
<evidence type="ECO:0000256" key="5">
    <source>
        <dbReference type="ARBA" id="ARBA00023125"/>
    </source>
</evidence>
<proteinExistence type="predicted"/>
<dbReference type="InterPro" id="IPR052202">
    <property type="entry name" value="Yeast_MetPath_Reg"/>
</dbReference>
<keyword evidence="3" id="KW-0862">Zinc</keyword>
<dbReference type="PANTHER" id="PTHR47782:SF12">
    <property type="entry name" value="ZN(II)2CYS6 TRANSCRIPTION FACTOR (EUROFUNG)"/>
    <property type="match status" value="1"/>
</dbReference>
<reference evidence="10" key="2">
    <citation type="journal article" date="2023" name="IMA Fungus">
        <title>Comparative genomic study of the Penicillium genus elucidates a diverse pangenome and 15 lateral gene transfer events.</title>
        <authorList>
            <person name="Petersen C."/>
            <person name="Sorensen T."/>
            <person name="Nielsen M.R."/>
            <person name="Sondergaard T.E."/>
            <person name="Sorensen J.L."/>
            <person name="Fitzpatrick D.A."/>
            <person name="Frisvad J.C."/>
            <person name="Nielsen K.L."/>
        </authorList>
    </citation>
    <scope>NUCLEOTIDE SEQUENCE</scope>
    <source>
        <strain evidence="10">IBT 21472</strain>
    </source>
</reference>
<dbReference type="Pfam" id="PF04082">
    <property type="entry name" value="Fungal_trans"/>
    <property type="match status" value="1"/>
</dbReference>
<evidence type="ECO:0000256" key="1">
    <source>
        <dbReference type="ARBA" id="ARBA00004123"/>
    </source>
</evidence>
<evidence type="ECO:0000256" key="3">
    <source>
        <dbReference type="ARBA" id="ARBA00022833"/>
    </source>
</evidence>
<evidence type="ECO:0000256" key="8">
    <source>
        <dbReference type="SAM" id="MobiDB-lite"/>
    </source>
</evidence>
<feature type="region of interest" description="Disordered" evidence="8">
    <location>
        <begin position="87"/>
        <end position="115"/>
    </location>
</feature>
<comment type="caution">
    <text evidence="10">The sequence shown here is derived from an EMBL/GenBank/DDBJ whole genome shotgun (WGS) entry which is preliminary data.</text>
</comment>
<evidence type="ECO:0000256" key="6">
    <source>
        <dbReference type="ARBA" id="ARBA00023163"/>
    </source>
</evidence>
<evidence type="ECO:0000256" key="2">
    <source>
        <dbReference type="ARBA" id="ARBA00022723"/>
    </source>
</evidence>
<dbReference type="SUPFAM" id="SSF57701">
    <property type="entry name" value="Zn2/Cys6 DNA-binding domain"/>
    <property type="match status" value="1"/>
</dbReference>
<accession>A0A9W9UCX4</accession>
<keyword evidence="11" id="KW-1185">Reference proteome</keyword>
<dbReference type="PROSITE" id="PS50048">
    <property type="entry name" value="ZN2_CY6_FUNGAL_2"/>
    <property type="match status" value="1"/>
</dbReference>
<dbReference type="PROSITE" id="PS00463">
    <property type="entry name" value="ZN2_CY6_FUNGAL_1"/>
    <property type="match status" value="1"/>
</dbReference>
<evidence type="ECO:0000259" key="9">
    <source>
        <dbReference type="PROSITE" id="PS50048"/>
    </source>
</evidence>
<comment type="subcellular location">
    <subcellularLocation>
        <location evidence="1">Nucleus</location>
    </subcellularLocation>
</comment>
<evidence type="ECO:0000256" key="7">
    <source>
        <dbReference type="ARBA" id="ARBA00023242"/>
    </source>
</evidence>
<dbReference type="CDD" id="cd12148">
    <property type="entry name" value="fungal_TF_MHR"/>
    <property type="match status" value="1"/>
</dbReference>
<organism evidence="10 11">
    <name type="scientific">Penicillium atrosanguineum</name>
    <dbReference type="NCBI Taxonomy" id="1132637"/>
    <lineage>
        <taxon>Eukaryota</taxon>
        <taxon>Fungi</taxon>
        <taxon>Dikarya</taxon>
        <taxon>Ascomycota</taxon>
        <taxon>Pezizomycotina</taxon>
        <taxon>Eurotiomycetes</taxon>
        <taxon>Eurotiomycetidae</taxon>
        <taxon>Eurotiales</taxon>
        <taxon>Aspergillaceae</taxon>
        <taxon>Penicillium</taxon>
    </lineage>
</organism>
<name>A0A9W9UCX4_9EURO</name>
<dbReference type="GO" id="GO:0006351">
    <property type="term" value="P:DNA-templated transcription"/>
    <property type="evidence" value="ECO:0007669"/>
    <property type="project" value="InterPro"/>
</dbReference>
<evidence type="ECO:0000256" key="4">
    <source>
        <dbReference type="ARBA" id="ARBA00023015"/>
    </source>
</evidence>
<dbReference type="GO" id="GO:0005634">
    <property type="term" value="C:nucleus"/>
    <property type="evidence" value="ECO:0007669"/>
    <property type="project" value="UniProtKB-SubCell"/>
</dbReference>